<organism evidence="1 2">
    <name type="scientific">Timema podura</name>
    <name type="common">Walking stick</name>
    <dbReference type="NCBI Taxonomy" id="61482"/>
    <lineage>
        <taxon>Eukaryota</taxon>
        <taxon>Metazoa</taxon>
        <taxon>Ecdysozoa</taxon>
        <taxon>Arthropoda</taxon>
        <taxon>Hexapoda</taxon>
        <taxon>Insecta</taxon>
        <taxon>Pterygota</taxon>
        <taxon>Neoptera</taxon>
        <taxon>Polyneoptera</taxon>
        <taxon>Phasmatodea</taxon>
        <taxon>Timematodea</taxon>
        <taxon>Timematoidea</taxon>
        <taxon>Timematidae</taxon>
        <taxon>Timema</taxon>
    </lineage>
</organism>
<dbReference type="Proteomes" id="UP001153148">
    <property type="component" value="Unassembled WGS sequence"/>
</dbReference>
<comment type="caution">
    <text evidence="1">The sequence shown here is derived from an EMBL/GenBank/DDBJ whole genome shotgun (WGS) entry which is preliminary data.</text>
</comment>
<evidence type="ECO:0000313" key="2">
    <source>
        <dbReference type="Proteomes" id="UP001153148"/>
    </source>
</evidence>
<reference evidence="1" key="1">
    <citation type="submission" date="2021-03" db="EMBL/GenBank/DDBJ databases">
        <authorList>
            <person name="Tran Van P."/>
        </authorList>
    </citation>
    <scope>NUCLEOTIDE SEQUENCE</scope>
</reference>
<proteinExistence type="predicted"/>
<name>A0ABN7P6T8_TIMPD</name>
<evidence type="ECO:0000313" key="1">
    <source>
        <dbReference type="EMBL" id="CAG2062425.1"/>
    </source>
</evidence>
<dbReference type="EMBL" id="CAJPIN010020240">
    <property type="protein sequence ID" value="CAG2062425.1"/>
    <property type="molecule type" value="Genomic_DNA"/>
</dbReference>
<sequence length="132" mass="14772">DVPTKPPLKLLADYGLVHLACVGQYRKNLNGVSPHNRAAAVGDKLQNHLTNNIDTRRNSLKRQTRRMVVVETQGVCKDREVQRNVRIPQCITNDLALGDGKGMGSEGLIRFLRAKVKVLQDEVSKLQADYKK</sequence>
<feature type="non-terminal residue" evidence="1">
    <location>
        <position position="132"/>
    </location>
</feature>
<feature type="non-terminal residue" evidence="1">
    <location>
        <position position="1"/>
    </location>
</feature>
<gene>
    <name evidence="1" type="ORF">TPAB3V08_LOCUS9376</name>
</gene>
<protein>
    <submittedName>
        <fullName evidence="1">Uncharacterized protein</fullName>
    </submittedName>
</protein>
<keyword evidence="2" id="KW-1185">Reference proteome</keyword>
<accession>A0ABN7P6T8</accession>